<evidence type="ECO:0000256" key="4">
    <source>
        <dbReference type="ARBA" id="ARBA00022989"/>
    </source>
</evidence>
<dbReference type="InterPro" id="IPR036259">
    <property type="entry name" value="MFS_trans_sf"/>
</dbReference>
<dbReference type="OrthoDB" id="9787026at2"/>
<dbReference type="PROSITE" id="PS50850">
    <property type="entry name" value="MFS"/>
    <property type="match status" value="1"/>
</dbReference>
<dbReference type="Pfam" id="PF07690">
    <property type="entry name" value="MFS_1"/>
    <property type="match status" value="1"/>
</dbReference>
<evidence type="ECO:0000256" key="3">
    <source>
        <dbReference type="ARBA" id="ARBA00022692"/>
    </source>
</evidence>
<protein>
    <submittedName>
        <fullName evidence="7">MFS transporter</fullName>
    </submittedName>
</protein>
<comment type="caution">
    <text evidence="7">The sequence shown here is derived from an EMBL/GenBank/DDBJ whole genome shotgun (WGS) entry which is preliminary data.</text>
</comment>
<keyword evidence="5 6" id="KW-0472">Membrane</keyword>
<keyword evidence="4 6" id="KW-1133">Transmembrane helix</keyword>
<reference evidence="7" key="1">
    <citation type="submission" date="2018-08" db="EMBL/GenBank/DDBJ databases">
        <title>Comparative genomics of wild bee and flower associated Lactobacillus reveals potential adaptation to the bee host.</title>
        <authorList>
            <person name="Vuong H.Q."/>
            <person name="Mcfrederick Q.S."/>
        </authorList>
    </citation>
    <scope>NUCLEOTIDE SEQUENCE</scope>
    <source>
        <strain evidence="7">HV_63</strain>
    </source>
</reference>
<evidence type="ECO:0000256" key="2">
    <source>
        <dbReference type="ARBA" id="ARBA00022448"/>
    </source>
</evidence>
<feature type="transmembrane region" description="Helical" evidence="6">
    <location>
        <begin position="108"/>
        <end position="131"/>
    </location>
</feature>
<evidence type="ECO:0000256" key="5">
    <source>
        <dbReference type="ARBA" id="ARBA00023136"/>
    </source>
</evidence>
<feature type="transmembrane region" description="Helical" evidence="6">
    <location>
        <begin position="221"/>
        <end position="242"/>
    </location>
</feature>
<feature type="transmembrane region" description="Helical" evidence="6">
    <location>
        <begin position="143"/>
        <end position="162"/>
    </location>
</feature>
<dbReference type="GO" id="GO:0005886">
    <property type="term" value="C:plasma membrane"/>
    <property type="evidence" value="ECO:0007669"/>
    <property type="project" value="UniProtKB-SubCell"/>
</dbReference>
<keyword evidence="2" id="KW-0813">Transport</keyword>
<keyword evidence="3 6" id="KW-0812">Transmembrane</keyword>
<dbReference type="Proteomes" id="UP000784700">
    <property type="component" value="Unassembled WGS sequence"/>
</dbReference>
<feature type="transmembrane region" description="Helical" evidence="6">
    <location>
        <begin position="291"/>
        <end position="310"/>
    </location>
</feature>
<evidence type="ECO:0000313" key="7">
    <source>
        <dbReference type="EMBL" id="TPR44165.1"/>
    </source>
</evidence>
<evidence type="ECO:0000256" key="6">
    <source>
        <dbReference type="SAM" id="Phobius"/>
    </source>
</evidence>
<dbReference type="InterPro" id="IPR020846">
    <property type="entry name" value="MFS_dom"/>
</dbReference>
<feature type="transmembrane region" description="Helical" evidence="6">
    <location>
        <begin position="168"/>
        <end position="187"/>
    </location>
</feature>
<feature type="transmembrane region" description="Helical" evidence="6">
    <location>
        <begin position="56"/>
        <end position="77"/>
    </location>
</feature>
<sequence>MENTQKSHALTSKNQKWVIASTSVGQMLESMDISFISFTLTSIIASLHISSAAAGMLSTITTFGTLLGGILFGLLADRFGRVKILTYTIFIFAFATAGVVFAKDFTTLLILRFLVGLGAGGEYGAGVAMICESFQKKQLGKSVSISTIGGQLGSIVAALLAAFMVPMFGWRALFLVGIIPIFFAFIIRRHLKESPDFIAAMSNTKKRPKVSIKKLFATPKITYQTLALSTMVIVQIAGYYGLINWLPSIMQKQLGLSVSGSSLWMIVTITGMSAGMLTFGTILDKLGPRKAFGIFLLVAAFAVYGITIAVNGFTLLLASTVVGFFSNGMYGGYGAIISRLYPTEIRSTANNFIMGIGRAIGGFSPFVIGLLMESHSLFMIMGMLSCLYIFSFIVMMSISSLKNLAKN</sequence>
<comment type="subcellular location">
    <subcellularLocation>
        <location evidence="1">Cell membrane</location>
        <topology evidence="1">Multi-pass membrane protein</topology>
    </subcellularLocation>
</comment>
<dbReference type="GO" id="GO:0046943">
    <property type="term" value="F:carboxylic acid transmembrane transporter activity"/>
    <property type="evidence" value="ECO:0007669"/>
    <property type="project" value="TreeGrafter"/>
</dbReference>
<dbReference type="Gene3D" id="1.20.1250.20">
    <property type="entry name" value="MFS general substrate transporter like domains"/>
    <property type="match status" value="2"/>
</dbReference>
<accession>A0A2S2JKC4</accession>
<dbReference type="GeneID" id="58108376"/>
<dbReference type="AlphaFoldDB" id="A0A2S2JKC4"/>
<evidence type="ECO:0000256" key="1">
    <source>
        <dbReference type="ARBA" id="ARBA00004651"/>
    </source>
</evidence>
<feature type="transmembrane region" description="Helical" evidence="6">
    <location>
        <begin position="377"/>
        <end position="398"/>
    </location>
</feature>
<dbReference type="SUPFAM" id="SSF103473">
    <property type="entry name" value="MFS general substrate transporter"/>
    <property type="match status" value="1"/>
</dbReference>
<dbReference type="RefSeq" id="WP_108982602.1">
    <property type="nucleotide sequence ID" value="NZ_BAABXB010000172.1"/>
</dbReference>
<feature type="transmembrane region" description="Helical" evidence="6">
    <location>
        <begin position="84"/>
        <end position="102"/>
    </location>
</feature>
<feature type="transmembrane region" description="Helical" evidence="6">
    <location>
        <begin position="316"/>
        <end position="337"/>
    </location>
</feature>
<organism evidence="7 8">
    <name type="scientific">Apilactobacillus micheneri</name>
    <dbReference type="NCBI Taxonomy" id="1899430"/>
    <lineage>
        <taxon>Bacteria</taxon>
        <taxon>Bacillati</taxon>
        <taxon>Bacillota</taxon>
        <taxon>Bacilli</taxon>
        <taxon>Lactobacillales</taxon>
        <taxon>Lactobacillaceae</taxon>
        <taxon>Apilactobacillus</taxon>
    </lineage>
</organism>
<dbReference type="PANTHER" id="PTHR23508">
    <property type="entry name" value="CARBOXYLIC ACID TRANSPORTER PROTEIN HOMOLOG"/>
    <property type="match status" value="1"/>
</dbReference>
<proteinExistence type="predicted"/>
<dbReference type="PANTHER" id="PTHR23508:SF10">
    <property type="entry name" value="CARBOXYLIC ACID TRANSPORTER PROTEIN HOMOLOG"/>
    <property type="match status" value="1"/>
</dbReference>
<feature type="transmembrane region" description="Helical" evidence="6">
    <location>
        <begin position="262"/>
        <end position="279"/>
    </location>
</feature>
<name>A0A2S2JKC4_9LACO</name>
<dbReference type="InterPro" id="IPR011701">
    <property type="entry name" value="MFS"/>
</dbReference>
<feature type="transmembrane region" description="Helical" evidence="6">
    <location>
        <begin position="349"/>
        <end position="371"/>
    </location>
</feature>
<dbReference type="EMBL" id="QUBG01000003">
    <property type="protein sequence ID" value="TPR44165.1"/>
    <property type="molecule type" value="Genomic_DNA"/>
</dbReference>
<gene>
    <name evidence="7" type="ORF">DY130_03770</name>
</gene>
<evidence type="ECO:0000313" key="8">
    <source>
        <dbReference type="Proteomes" id="UP000784700"/>
    </source>
</evidence>
<feature type="transmembrane region" description="Helical" evidence="6">
    <location>
        <begin position="33"/>
        <end position="50"/>
    </location>
</feature>